<protein>
    <submittedName>
        <fullName evidence="2">Uncharacterized protein</fullName>
    </submittedName>
</protein>
<sequence>MNLILINLSVYSKLLHYSYSIILSLRVIPRRMASRSVEPNLKGSPGAYLDSDIQAKILSSYRYRQKVCQISVFKLLDQITANKPVLNLSCSFFVWEKLH</sequence>
<dbReference type="Proteomes" id="UP001152523">
    <property type="component" value="Unassembled WGS sequence"/>
</dbReference>
<gene>
    <name evidence="1" type="ORF">CEPIT_LOCUS3287</name>
    <name evidence="2" type="ORF">CEPIT_LOCUS37246</name>
</gene>
<evidence type="ECO:0000313" key="2">
    <source>
        <dbReference type="EMBL" id="CAH9138989.1"/>
    </source>
</evidence>
<name>A0AAV0FTJ5_9ASTE</name>
<comment type="caution">
    <text evidence="2">The sequence shown here is derived from an EMBL/GenBank/DDBJ whole genome shotgun (WGS) entry which is preliminary data.</text>
</comment>
<organism evidence="2 3">
    <name type="scientific">Cuscuta epithymum</name>
    <dbReference type="NCBI Taxonomy" id="186058"/>
    <lineage>
        <taxon>Eukaryota</taxon>
        <taxon>Viridiplantae</taxon>
        <taxon>Streptophyta</taxon>
        <taxon>Embryophyta</taxon>
        <taxon>Tracheophyta</taxon>
        <taxon>Spermatophyta</taxon>
        <taxon>Magnoliopsida</taxon>
        <taxon>eudicotyledons</taxon>
        <taxon>Gunneridae</taxon>
        <taxon>Pentapetalae</taxon>
        <taxon>asterids</taxon>
        <taxon>lamiids</taxon>
        <taxon>Solanales</taxon>
        <taxon>Convolvulaceae</taxon>
        <taxon>Cuscuteae</taxon>
        <taxon>Cuscuta</taxon>
        <taxon>Cuscuta subgen. Cuscuta</taxon>
    </lineage>
</organism>
<dbReference type="EMBL" id="CAMAPF010000017">
    <property type="protein sequence ID" value="CAH9070060.1"/>
    <property type="molecule type" value="Genomic_DNA"/>
</dbReference>
<reference evidence="2" key="1">
    <citation type="submission" date="2022-07" db="EMBL/GenBank/DDBJ databases">
        <authorList>
            <person name="Macas J."/>
            <person name="Novak P."/>
            <person name="Neumann P."/>
        </authorList>
    </citation>
    <scope>NUCLEOTIDE SEQUENCE</scope>
</reference>
<dbReference type="AlphaFoldDB" id="A0AAV0FTJ5"/>
<keyword evidence="3" id="KW-1185">Reference proteome</keyword>
<evidence type="ECO:0000313" key="3">
    <source>
        <dbReference type="Proteomes" id="UP001152523"/>
    </source>
</evidence>
<dbReference type="EMBL" id="CAMAPF010001014">
    <property type="protein sequence ID" value="CAH9138989.1"/>
    <property type="molecule type" value="Genomic_DNA"/>
</dbReference>
<evidence type="ECO:0000313" key="1">
    <source>
        <dbReference type="EMBL" id="CAH9070060.1"/>
    </source>
</evidence>
<proteinExistence type="predicted"/>
<accession>A0AAV0FTJ5</accession>